<dbReference type="GO" id="GO:0016740">
    <property type="term" value="F:transferase activity"/>
    <property type="evidence" value="ECO:0007669"/>
    <property type="project" value="UniProtKB-KW"/>
</dbReference>
<reference evidence="2 3" key="1">
    <citation type="submission" date="2017-11" db="EMBL/GenBank/DDBJ databases">
        <title>Genomic Encyclopedia of Archaeal and Bacterial Type Strains, Phase II (KMG-II): From Individual Species to Whole Genera.</title>
        <authorList>
            <person name="Goeker M."/>
        </authorList>
    </citation>
    <scope>NUCLEOTIDE SEQUENCE [LARGE SCALE GENOMIC DNA]</scope>
    <source>
        <strain evidence="2 3">DSM 16400</strain>
    </source>
</reference>
<dbReference type="AlphaFoldDB" id="A0A2M9D7Z6"/>
<name>A0A2M9D7Z6_9MICO</name>
<dbReference type="OrthoDB" id="9802649at2"/>
<dbReference type="PANTHER" id="PTHR43685:SF2">
    <property type="entry name" value="GLYCOSYLTRANSFERASE 2-LIKE DOMAIN-CONTAINING PROTEIN"/>
    <property type="match status" value="1"/>
</dbReference>
<dbReference type="InterPro" id="IPR050834">
    <property type="entry name" value="Glycosyltransf_2"/>
</dbReference>
<gene>
    <name evidence="2" type="ORF">CLV85_0972</name>
</gene>
<dbReference type="InterPro" id="IPR029044">
    <property type="entry name" value="Nucleotide-diphossugar_trans"/>
</dbReference>
<keyword evidence="3" id="KW-1185">Reference proteome</keyword>
<dbReference type="SUPFAM" id="SSF53448">
    <property type="entry name" value="Nucleotide-diphospho-sugar transferases"/>
    <property type="match status" value="1"/>
</dbReference>
<dbReference type="Proteomes" id="UP000231742">
    <property type="component" value="Unassembled WGS sequence"/>
</dbReference>
<dbReference type="CDD" id="cd04196">
    <property type="entry name" value="GT_2_like_d"/>
    <property type="match status" value="1"/>
</dbReference>
<accession>A0A2M9D7Z6</accession>
<dbReference type="InterPro" id="IPR001173">
    <property type="entry name" value="Glyco_trans_2-like"/>
</dbReference>
<protein>
    <submittedName>
        <fullName evidence="2">Glycosyl transferase family 2</fullName>
    </submittedName>
</protein>
<keyword evidence="2" id="KW-0808">Transferase</keyword>
<proteinExistence type="predicted"/>
<comment type="caution">
    <text evidence="2">The sequence shown here is derived from an EMBL/GenBank/DDBJ whole genome shotgun (WGS) entry which is preliminary data.</text>
</comment>
<organism evidence="2 3">
    <name type="scientific">Salinibacterium amurskyense</name>
    <dbReference type="NCBI Taxonomy" id="205941"/>
    <lineage>
        <taxon>Bacteria</taxon>
        <taxon>Bacillati</taxon>
        <taxon>Actinomycetota</taxon>
        <taxon>Actinomycetes</taxon>
        <taxon>Micrococcales</taxon>
        <taxon>Microbacteriaceae</taxon>
        <taxon>Salinibacterium</taxon>
    </lineage>
</organism>
<feature type="domain" description="Glycosyltransferase 2-like" evidence="1">
    <location>
        <begin position="11"/>
        <end position="181"/>
    </location>
</feature>
<dbReference type="RefSeq" id="WP_100388443.1">
    <property type="nucleotide sequence ID" value="NZ_BMZU01000001.1"/>
</dbReference>
<dbReference type="EMBL" id="PGFH01000001">
    <property type="protein sequence ID" value="PJJ81790.1"/>
    <property type="molecule type" value="Genomic_DNA"/>
</dbReference>
<dbReference type="PANTHER" id="PTHR43685">
    <property type="entry name" value="GLYCOSYLTRANSFERASE"/>
    <property type="match status" value="1"/>
</dbReference>
<dbReference type="Gene3D" id="3.90.550.10">
    <property type="entry name" value="Spore Coat Polysaccharide Biosynthesis Protein SpsA, Chain A"/>
    <property type="match status" value="1"/>
</dbReference>
<evidence type="ECO:0000313" key="2">
    <source>
        <dbReference type="EMBL" id="PJJ81790.1"/>
    </source>
</evidence>
<evidence type="ECO:0000313" key="3">
    <source>
        <dbReference type="Proteomes" id="UP000231742"/>
    </source>
</evidence>
<evidence type="ECO:0000259" key="1">
    <source>
        <dbReference type="Pfam" id="PF00535"/>
    </source>
</evidence>
<dbReference type="Pfam" id="PF00535">
    <property type="entry name" value="Glycos_transf_2"/>
    <property type="match status" value="1"/>
</dbReference>
<sequence length="330" mass="35907">MSEPASTPEISVALCTHNGAAYIEEQLLSILEQQPAPTQLVVSDDASRDDTIDRVRAVAARYPSVQLTVFENTPPLGVTKNFEQAIRACTGDLIALSDQDDVWHPGRLALFAAQFAAQPTVSLIHSDARLVDGAGAPLGHTLSGALGVGAGEVASIHAGDAFSVMLRRNLVTGACTVFRRSLVEFAAPFPPSWVHDEWLGVIAAAVASTDFVEQPTIDYRQHGSNQIGATKLSLAGKFGRMMEPRRDRNARLEKNMTVLVDRLQRLGARVSDEKVNRALAKLEHERMRNALPEARFRRIPTVTRAFAAGHYGRYSRGPLDAVRDVLQPVD</sequence>